<accession>A0A426YA81</accession>
<feature type="chain" id="PRO_5019143699" description="H(+)-exporting diphosphatase" evidence="10">
    <location>
        <begin position="25"/>
        <end position="83"/>
    </location>
</feature>
<dbReference type="EC" id="7.1.3.1" evidence="2"/>
<sequence>MGFLKATNDLFVLYISIILVGLNCRYDWECLCESMMGYGLGGSLMPLSGRVGGGMYTKAADVGAFLVGKAERNILEDCQGTLW</sequence>
<evidence type="ECO:0000256" key="6">
    <source>
        <dbReference type="ARBA" id="ARBA00022967"/>
    </source>
</evidence>
<keyword evidence="10" id="KW-0732">Signal</keyword>
<dbReference type="Pfam" id="PF03030">
    <property type="entry name" value="H_PPase"/>
    <property type="match status" value="1"/>
</dbReference>
<reference evidence="11 12" key="1">
    <citation type="journal article" date="2014" name="Agronomy (Basel)">
        <title>A Draft Genome Sequence for Ensete ventricosum, the Drought-Tolerant Tree Against Hunger.</title>
        <authorList>
            <person name="Harrison J."/>
            <person name="Moore K.A."/>
            <person name="Paszkiewicz K."/>
            <person name="Jones T."/>
            <person name="Grant M."/>
            <person name="Ambacheew D."/>
            <person name="Muzemil S."/>
            <person name="Studholme D.J."/>
        </authorList>
    </citation>
    <scope>NUCLEOTIDE SEQUENCE [LARGE SCALE GENOMIC DNA]</scope>
</reference>
<comment type="subcellular location">
    <subcellularLocation>
        <location evidence="1">Endomembrane system</location>
        <topology evidence="1">Multi-pass membrane protein</topology>
    </subcellularLocation>
</comment>
<evidence type="ECO:0000256" key="9">
    <source>
        <dbReference type="ARBA" id="ARBA00023136"/>
    </source>
</evidence>
<keyword evidence="4" id="KW-0812">Transmembrane</keyword>
<dbReference type="EMBL" id="AMZH03013833">
    <property type="protein sequence ID" value="RRT48629.1"/>
    <property type="molecule type" value="Genomic_DNA"/>
</dbReference>
<dbReference type="AlphaFoldDB" id="A0A426YA81"/>
<organism evidence="11 12">
    <name type="scientific">Ensete ventricosum</name>
    <name type="common">Abyssinian banana</name>
    <name type="synonym">Musa ensete</name>
    <dbReference type="NCBI Taxonomy" id="4639"/>
    <lineage>
        <taxon>Eukaryota</taxon>
        <taxon>Viridiplantae</taxon>
        <taxon>Streptophyta</taxon>
        <taxon>Embryophyta</taxon>
        <taxon>Tracheophyta</taxon>
        <taxon>Spermatophyta</taxon>
        <taxon>Magnoliopsida</taxon>
        <taxon>Liliopsida</taxon>
        <taxon>Zingiberales</taxon>
        <taxon>Musaceae</taxon>
        <taxon>Ensete</taxon>
    </lineage>
</organism>
<evidence type="ECO:0000313" key="12">
    <source>
        <dbReference type="Proteomes" id="UP000287651"/>
    </source>
</evidence>
<dbReference type="GO" id="GO:0012505">
    <property type="term" value="C:endomembrane system"/>
    <property type="evidence" value="ECO:0007669"/>
    <property type="project" value="UniProtKB-SubCell"/>
</dbReference>
<keyword evidence="8" id="KW-0406">Ion transport</keyword>
<evidence type="ECO:0000256" key="5">
    <source>
        <dbReference type="ARBA" id="ARBA00022842"/>
    </source>
</evidence>
<protein>
    <recommendedName>
        <fullName evidence="2">H(+)-exporting diphosphatase</fullName>
        <ecNumber evidence="2">7.1.3.1</ecNumber>
    </recommendedName>
</protein>
<name>A0A426YA81_ENSVE</name>
<dbReference type="GO" id="GO:0016020">
    <property type="term" value="C:membrane"/>
    <property type="evidence" value="ECO:0007669"/>
    <property type="project" value="InterPro"/>
</dbReference>
<evidence type="ECO:0000256" key="2">
    <source>
        <dbReference type="ARBA" id="ARBA00013242"/>
    </source>
</evidence>
<keyword evidence="6" id="KW-1278">Translocase</keyword>
<comment type="caution">
    <text evidence="11">The sequence shown here is derived from an EMBL/GenBank/DDBJ whole genome shotgun (WGS) entry which is preliminary data.</text>
</comment>
<evidence type="ECO:0000256" key="3">
    <source>
        <dbReference type="ARBA" id="ARBA00022448"/>
    </source>
</evidence>
<evidence type="ECO:0000256" key="10">
    <source>
        <dbReference type="SAM" id="SignalP"/>
    </source>
</evidence>
<keyword evidence="5" id="KW-0460">Magnesium</keyword>
<dbReference type="GO" id="GO:0009678">
    <property type="term" value="F:diphosphate hydrolysis-driven proton transmembrane transporter activity"/>
    <property type="evidence" value="ECO:0007669"/>
    <property type="project" value="UniProtKB-EC"/>
</dbReference>
<feature type="signal peptide" evidence="10">
    <location>
        <begin position="1"/>
        <end position="24"/>
    </location>
</feature>
<keyword evidence="3" id="KW-0813">Transport</keyword>
<dbReference type="Proteomes" id="UP000287651">
    <property type="component" value="Unassembled WGS sequence"/>
</dbReference>
<evidence type="ECO:0000313" key="11">
    <source>
        <dbReference type="EMBL" id="RRT48629.1"/>
    </source>
</evidence>
<keyword evidence="7" id="KW-1133">Transmembrane helix</keyword>
<keyword evidence="9" id="KW-0472">Membrane</keyword>
<gene>
    <name evidence="11" type="ORF">B296_00051006</name>
</gene>
<evidence type="ECO:0000256" key="8">
    <source>
        <dbReference type="ARBA" id="ARBA00023065"/>
    </source>
</evidence>
<dbReference type="GO" id="GO:0004427">
    <property type="term" value="F:inorganic diphosphate phosphatase activity"/>
    <property type="evidence" value="ECO:0007669"/>
    <property type="project" value="InterPro"/>
</dbReference>
<dbReference type="PANTHER" id="PTHR31998">
    <property type="entry name" value="K(+)-INSENSITIVE PYROPHOSPHATE-ENERGIZED PROTON PUMP"/>
    <property type="match status" value="1"/>
</dbReference>
<evidence type="ECO:0000256" key="1">
    <source>
        <dbReference type="ARBA" id="ARBA00004127"/>
    </source>
</evidence>
<proteinExistence type="predicted"/>
<evidence type="ECO:0000256" key="7">
    <source>
        <dbReference type="ARBA" id="ARBA00022989"/>
    </source>
</evidence>
<dbReference type="InterPro" id="IPR004131">
    <property type="entry name" value="PPase-energised_H-pump"/>
</dbReference>
<evidence type="ECO:0000256" key="4">
    <source>
        <dbReference type="ARBA" id="ARBA00022692"/>
    </source>
</evidence>